<dbReference type="EMBL" id="AUWU02000001">
    <property type="protein sequence ID" value="KAH0577093.1"/>
    <property type="molecule type" value="Genomic_DNA"/>
</dbReference>
<dbReference type="AlphaFoldDB" id="V6LLS3"/>
<protein>
    <submittedName>
        <fullName evidence="1">Uncharacterized protein</fullName>
    </submittedName>
</protein>
<evidence type="ECO:0000313" key="3">
    <source>
        <dbReference type="EMBL" id="KAH0577093.1"/>
    </source>
</evidence>
<reference evidence="1 2" key="1">
    <citation type="journal article" date="2014" name="PLoS Genet.">
        <title>The Genome of Spironucleus salmonicida Highlights a Fish Pathogen Adapted to Fluctuating Environments.</title>
        <authorList>
            <person name="Xu F."/>
            <person name="Jerlstrom-Hultqvist J."/>
            <person name="Einarsson E."/>
            <person name="Astvaldsson A."/>
            <person name="Svard S.G."/>
            <person name="Andersson J.O."/>
        </authorList>
    </citation>
    <scope>NUCLEOTIDE SEQUENCE</scope>
    <source>
        <strain evidence="2">ATCC 50377</strain>
    </source>
</reference>
<accession>V6LLS3</accession>
<evidence type="ECO:0000313" key="1">
    <source>
        <dbReference type="EMBL" id="EST45597.1"/>
    </source>
</evidence>
<keyword evidence="4" id="KW-1185">Reference proteome</keyword>
<gene>
    <name evidence="1" type="ORF">SS50377_14444</name>
    <name evidence="2" type="ORF">SS50377_20439</name>
    <name evidence="3" type="ORF">SS50377_20443</name>
</gene>
<sequence length="110" mass="12203">MRNQLVPLPALPSRSLLAMVADLAPFVAAPPHYDPAGAPGSSEDIFASADNLATLRSLELQERIDDSLRAIRDMATTLKAAFDRLEYLDFCVRYLRRWVHRCAHQAAGPQ</sequence>
<proteinExistence type="predicted"/>
<dbReference type="Proteomes" id="UP000018208">
    <property type="component" value="Unassembled WGS sequence"/>
</dbReference>
<evidence type="ECO:0000313" key="2">
    <source>
        <dbReference type="EMBL" id="KAH0577090.1"/>
    </source>
</evidence>
<organism evidence="1">
    <name type="scientific">Spironucleus salmonicida</name>
    <dbReference type="NCBI Taxonomy" id="348837"/>
    <lineage>
        <taxon>Eukaryota</taxon>
        <taxon>Metamonada</taxon>
        <taxon>Diplomonadida</taxon>
        <taxon>Hexamitidae</taxon>
        <taxon>Hexamitinae</taxon>
        <taxon>Spironucleus</taxon>
    </lineage>
</organism>
<dbReference type="EMBL" id="AUWU02000001">
    <property type="protein sequence ID" value="KAH0577090.1"/>
    <property type="molecule type" value="Genomic_DNA"/>
</dbReference>
<dbReference type="EMBL" id="KI546090">
    <property type="protein sequence ID" value="EST45597.1"/>
    <property type="molecule type" value="Genomic_DNA"/>
</dbReference>
<name>V6LLS3_9EUKA</name>
<reference evidence="2" key="2">
    <citation type="submission" date="2020-12" db="EMBL/GenBank/DDBJ databases">
        <title>New Spironucleus salmonicida genome in near-complete chromosomes.</title>
        <authorList>
            <person name="Xu F."/>
            <person name="Kurt Z."/>
            <person name="Jimenez-Gonzalez A."/>
            <person name="Astvaldsson A."/>
            <person name="Andersson J.O."/>
            <person name="Svard S.G."/>
        </authorList>
    </citation>
    <scope>NUCLEOTIDE SEQUENCE</scope>
    <source>
        <strain evidence="2">ATCC 50377</strain>
    </source>
</reference>
<dbReference type="VEuPathDB" id="GiardiaDB:SS50377_20443"/>
<evidence type="ECO:0000313" key="4">
    <source>
        <dbReference type="Proteomes" id="UP000018208"/>
    </source>
</evidence>
<dbReference type="VEuPathDB" id="GiardiaDB:SS50377_20439"/>